<evidence type="ECO:0000313" key="2">
    <source>
        <dbReference type="Proteomes" id="UP000280228"/>
    </source>
</evidence>
<sequence length="45" mass="5521">MPEFWARSKYFKINQPIRPKSHKCCHFNGCNNHKKLNELSFLWLK</sequence>
<evidence type="ECO:0000313" key="1">
    <source>
        <dbReference type="EMBL" id="AZQ92595.1"/>
    </source>
</evidence>
<dbReference type="EMBL" id="CP034662">
    <property type="protein sequence ID" value="AZQ92595.1"/>
    <property type="molecule type" value="Genomic_DNA"/>
</dbReference>
<protein>
    <submittedName>
        <fullName evidence="1">Uncharacterized protein</fullName>
    </submittedName>
</protein>
<gene>
    <name evidence="1" type="ORF">EJK53_0583</name>
</gene>
<accession>A0A3Q9GAE9</accession>
<reference evidence="1 2" key="1">
    <citation type="submission" date="2018-12" db="EMBL/GenBank/DDBJ databases">
        <title>Persistence of Moraxella catarrhalis in Chronic Obstructive Pulmonary Disease and Regulation of the Hag/MID Adhesin.</title>
        <authorList>
            <person name="Murphy T."/>
            <person name="Zhao X."/>
            <person name="Vyas G."/>
            <person name="Aluvathingal J."/>
            <person name="Nadendla S."/>
            <person name="Tallon L."/>
            <person name="Tettelin H."/>
        </authorList>
    </citation>
    <scope>NUCLEOTIDE SEQUENCE [LARGE SCALE GENOMIC DNA]</scope>
    <source>
        <strain evidence="1 2">46P58B1</strain>
    </source>
</reference>
<name>A0A3Q9GAE9_MORCA</name>
<dbReference type="AlphaFoldDB" id="A0A3Q9GAE9"/>
<dbReference type="Proteomes" id="UP000280228">
    <property type="component" value="Chromosome"/>
</dbReference>
<organism evidence="1 2">
    <name type="scientific">Moraxella catarrhalis</name>
    <name type="common">Branhamella catarrhalis</name>
    <dbReference type="NCBI Taxonomy" id="480"/>
    <lineage>
        <taxon>Bacteria</taxon>
        <taxon>Pseudomonadati</taxon>
        <taxon>Pseudomonadota</taxon>
        <taxon>Gammaproteobacteria</taxon>
        <taxon>Moraxellales</taxon>
        <taxon>Moraxellaceae</taxon>
        <taxon>Moraxella</taxon>
    </lineage>
</organism>
<proteinExistence type="predicted"/>